<evidence type="ECO:0000313" key="8">
    <source>
        <dbReference type="Proteomes" id="UP000321764"/>
    </source>
</evidence>
<dbReference type="RefSeq" id="WP_147712326.1">
    <property type="nucleotide sequence ID" value="NZ_VKAD01000001.1"/>
</dbReference>
<dbReference type="Pfam" id="PF13411">
    <property type="entry name" value="MerR_1"/>
    <property type="match status" value="1"/>
</dbReference>
<dbReference type="GO" id="GO:0051537">
    <property type="term" value="F:2 iron, 2 sulfur cluster binding"/>
    <property type="evidence" value="ECO:0007669"/>
    <property type="project" value="UniProtKB-KW"/>
</dbReference>
<keyword evidence="3" id="KW-0408">Iron</keyword>
<evidence type="ECO:0000256" key="3">
    <source>
        <dbReference type="ARBA" id="ARBA00023004"/>
    </source>
</evidence>
<dbReference type="InterPro" id="IPR009061">
    <property type="entry name" value="DNA-bd_dom_put_sf"/>
</dbReference>
<dbReference type="SUPFAM" id="SSF46955">
    <property type="entry name" value="Putative DNA-binding domain"/>
    <property type="match status" value="1"/>
</dbReference>
<dbReference type="AlphaFoldDB" id="A0A5C8Z5E0"/>
<dbReference type="OrthoDB" id="9802944at2"/>
<evidence type="ECO:0000256" key="5">
    <source>
        <dbReference type="ARBA" id="ARBA00023125"/>
    </source>
</evidence>
<evidence type="ECO:0000256" key="4">
    <source>
        <dbReference type="ARBA" id="ARBA00023014"/>
    </source>
</evidence>
<gene>
    <name evidence="7" type="primary">soxR</name>
    <name evidence="7" type="ORF">FME95_00995</name>
</gene>
<dbReference type="PRINTS" id="PR00040">
    <property type="entry name" value="HTHMERR"/>
</dbReference>
<dbReference type="CDD" id="cd01110">
    <property type="entry name" value="HTH_SoxR"/>
    <property type="match status" value="1"/>
</dbReference>
<dbReference type="Proteomes" id="UP000321764">
    <property type="component" value="Unassembled WGS sequence"/>
</dbReference>
<dbReference type="GO" id="GO:0006979">
    <property type="term" value="P:response to oxidative stress"/>
    <property type="evidence" value="ECO:0007669"/>
    <property type="project" value="InterPro"/>
</dbReference>
<dbReference type="InterPro" id="IPR047057">
    <property type="entry name" value="MerR_fam"/>
</dbReference>
<name>A0A5C8Z5E0_9GAMM</name>
<dbReference type="InterPro" id="IPR010211">
    <property type="entry name" value="Redox-sen_tscrpt-act_SoxR"/>
</dbReference>
<dbReference type="GO" id="GO:0003677">
    <property type="term" value="F:DNA binding"/>
    <property type="evidence" value="ECO:0007669"/>
    <property type="project" value="UniProtKB-KW"/>
</dbReference>
<organism evidence="7 8">
    <name type="scientific">Reinekea thalattae</name>
    <dbReference type="NCBI Taxonomy" id="2593301"/>
    <lineage>
        <taxon>Bacteria</taxon>
        <taxon>Pseudomonadati</taxon>
        <taxon>Pseudomonadota</taxon>
        <taxon>Gammaproteobacteria</taxon>
        <taxon>Oceanospirillales</taxon>
        <taxon>Saccharospirillaceae</taxon>
        <taxon>Reinekea</taxon>
    </lineage>
</organism>
<protein>
    <recommendedName>
        <fullName evidence="1">Redox-sensitive transcriptional activator SoxR</fullName>
    </recommendedName>
</protein>
<keyword evidence="5" id="KW-0238">DNA-binding</keyword>
<evidence type="ECO:0000256" key="2">
    <source>
        <dbReference type="ARBA" id="ARBA00022714"/>
    </source>
</evidence>
<dbReference type="Gene3D" id="1.10.1660.10">
    <property type="match status" value="1"/>
</dbReference>
<evidence type="ECO:0000313" key="7">
    <source>
        <dbReference type="EMBL" id="TXR53182.1"/>
    </source>
</evidence>
<evidence type="ECO:0000256" key="1">
    <source>
        <dbReference type="ARBA" id="ARBA00014474"/>
    </source>
</evidence>
<proteinExistence type="predicted"/>
<sequence length="145" mass="16014">MEMSVGQVAKRSGVSVATLHFYEQKGLISSTRNNGNQRRYSRQILRRVAVIKAAQKVGLSLEEIKQSLGCLPTHAAPSKEEWQQMANQWNDLLEAKINTLNQLKDGLDSCINCGCLSLGVCQLFNPDDSFGENNQGSKLNSNTTE</sequence>
<evidence type="ECO:0000259" key="6">
    <source>
        <dbReference type="PROSITE" id="PS50937"/>
    </source>
</evidence>
<dbReference type="PROSITE" id="PS00552">
    <property type="entry name" value="HTH_MERR_1"/>
    <property type="match status" value="1"/>
</dbReference>
<keyword evidence="2" id="KW-0479">Metal-binding</keyword>
<dbReference type="EMBL" id="VKAD01000001">
    <property type="protein sequence ID" value="TXR53182.1"/>
    <property type="molecule type" value="Genomic_DNA"/>
</dbReference>
<accession>A0A5C8Z5E0</accession>
<dbReference type="PANTHER" id="PTHR30204:SF0">
    <property type="entry name" value="REDOX-SENSITIVE TRANSCRIPTIONAL ACTIVATOR SOXR"/>
    <property type="match status" value="1"/>
</dbReference>
<keyword evidence="2" id="KW-0001">2Fe-2S</keyword>
<dbReference type="PANTHER" id="PTHR30204">
    <property type="entry name" value="REDOX-CYCLING DRUG-SENSING TRANSCRIPTIONAL ACTIVATOR SOXR"/>
    <property type="match status" value="1"/>
</dbReference>
<feature type="domain" description="HTH merR-type" evidence="6">
    <location>
        <begin position="1"/>
        <end position="70"/>
    </location>
</feature>
<comment type="caution">
    <text evidence="7">The sequence shown here is derived from an EMBL/GenBank/DDBJ whole genome shotgun (WGS) entry which is preliminary data.</text>
</comment>
<dbReference type="SMART" id="SM00422">
    <property type="entry name" value="HTH_MERR"/>
    <property type="match status" value="1"/>
</dbReference>
<reference evidence="7 8" key="1">
    <citation type="submission" date="2019-07" db="EMBL/GenBank/DDBJ databases">
        <title>Reinekea sp. strain SSH23 genome sequencing and assembly.</title>
        <authorList>
            <person name="Kim I."/>
        </authorList>
    </citation>
    <scope>NUCLEOTIDE SEQUENCE [LARGE SCALE GENOMIC DNA]</scope>
    <source>
        <strain evidence="7 8">SSH23</strain>
    </source>
</reference>
<keyword evidence="4" id="KW-0411">Iron-sulfur</keyword>
<dbReference type="GO" id="GO:0003700">
    <property type="term" value="F:DNA-binding transcription factor activity"/>
    <property type="evidence" value="ECO:0007669"/>
    <property type="project" value="InterPro"/>
</dbReference>
<dbReference type="InterPro" id="IPR000551">
    <property type="entry name" value="MerR-type_HTH_dom"/>
</dbReference>
<dbReference type="NCBIfam" id="TIGR01950">
    <property type="entry name" value="SoxR"/>
    <property type="match status" value="1"/>
</dbReference>
<keyword evidence="8" id="KW-1185">Reference proteome</keyword>
<dbReference type="PROSITE" id="PS50937">
    <property type="entry name" value="HTH_MERR_2"/>
    <property type="match status" value="1"/>
</dbReference>